<evidence type="ECO:0000313" key="2">
    <source>
        <dbReference type="Proteomes" id="UP001293791"/>
    </source>
</evidence>
<dbReference type="RefSeq" id="WP_322497612.1">
    <property type="nucleotide sequence ID" value="NZ_JARGYT010000021.1"/>
</dbReference>
<dbReference type="Proteomes" id="UP001293791">
    <property type="component" value="Unassembled WGS sequence"/>
</dbReference>
<name>A0ABU5L7M4_9RICK</name>
<dbReference type="EMBL" id="JARGYT010000021">
    <property type="protein sequence ID" value="MDZ5762128.1"/>
    <property type="molecule type" value="Genomic_DNA"/>
</dbReference>
<evidence type="ECO:0000313" key="1">
    <source>
        <dbReference type="EMBL" id="MDZ5762128.1"/>
    </source>
</evidence>
<accession>A0ABU5L7M4</accession>
<reference evidence="1 2" key="1">
    <citation type="submission" date="2023-02" db="EMBL/GenBank/DDBJ databases">
        <title>Host association and intracellularity evolved multiple times independently in the Rickettsiales.</title>
        <authorList>
            <person name="Castelli M."/>
            <person name="Nardi T."/>
            <person name="Gammuto L."/>
            <person name="Bellinzona G."/>
            <person name="Sabaneyeva E."/>
            <person name="Potekhin A."/>
            <person name="Serra V."/>
            <person name="Petroni G."/>
            <person name="Sassera D."/>
        </authorList>
    </citation>
    <scope>NUCLEOTIDE SEQUENCE [LARGE SCALE GENOMIC DNA]</scope>
    <source>
        <strain evidence="1 2">BOD18</strain>
    </source>
</reference>
<protein>
    <submittedName>
        <fullName evidence="1">Uncharacterized protein</fullName>
    </submittedName>
</protein>
<proteinExistence type="predicted"/>
<keyword evidence="2" id="KW-1185">Reference proteome</keyword>
<gene>
    <name evidence="1" type="ORF">Cyrtocomes_00497</name>
</gene>
<sequence length="53" mass="6320">MGRAYSLREEVIESLKACKEDICRLYKISRATRYRWKTDMKILGIIGLKKDIR</sequence>
<comment type="caution">
    <text evidence="1">The sequence shown here is derived from an EMBL/GenBank/DDBJ whole genome shotgun (WGS) entry which is preliminary data.</text>
</comment>
<organism evidence="1 2">
    <name type="scientific">Candidatus Cyrtobacter comes</name>
    <dbReference type="NCBI Taxonomy" id="675776"/>
    <lineage>
        <taxon>Bacteria</taxon>
        <taxon>Pseudomonadati</taxon>
        <taxon>Pseudomonadota</taxon>
        <taxon>Alphaproteobacteria</taxon>
        <taxon>Rickettsiales</taxon>
        <taxon>Candidatus Midichloriaceae</taxon>
        <taxon>Candidatus Cyrtobacter</taxon>
    </lineage>
</organism>